<organism evidence="1 2">
    <name type="scientific">Parasponia andersonii</name>
    <name type="common">Sponia andersonii</name>
    <dbReference type="NCBI Taxonomy" id="3476"/>
    <lineage>
        <taxon>Eukaryota</taxon>
        <taxon>Viridiplantae</taxon>
        <taxon>Streptophyta</taxon>
        <taxon>Embryophyta</taxon>
        <taxon>Tracheophyta</taxon>
        <taxon>Spermatophyta</taxon>
        <taxon>Magnoliopsida</taxon>
        <taxon>eudicotyledons</taxon>
        <taxon>Gunneridae</taxon>
        <taxon>Pentapetalae</taxon>
        <taxon>rosids</taxon>
        <taxon>fabids</taxon>
        <taxon>Rosales</taxon>
        <taxon>Cannabaceae</taxon>
        <taxon>Parasponia</taxon>
    </lineage>
</organism>
<dbReference type="EMBL" id="JXTB01000064">
    <property type="protein sequence ID" value="PON68304.1"/>
    <property type="molecule type" value="Genomic_DNA"/>
</dbReference>
<evidence type="ECO:0000313" key="2">
    <source>
        <dbReference type="Proteomes" id="UP000237105"/>
    </source>
</evidence>
<comment type="caution">
    <text evidence="1">The sequence shown here is derived from an EMBL/GenBank/DDBJ whole genome shotgun (WGS) entry which is preliminary data.</text>
</comment>
<protein>
    <submittedName>
        <fullName evidence="1">Uncharacterized protein</fullName>
    </submittedName>
</protein>
<dbReference type="Proteomes" id="UP000237105">
    <property type="component" value="Unassembled WGS sequence"/>
</dbReference>
<sequence>MNGTHHDLIIYRVECNLEHGRAALLLVPDHRADCNLEYDRDTLSLALDRQADSDLEYGCDAYFGPNHQPTAPGDFGWS</sequence>
<reference evidence="2" key="1">
    <citation type="submission" date="2016-06" db="EMBL/GenBank/DDBJ databases">
        <title>Parallel loss of symbiosis genes in relatives of nitrogen-fixing non-legume Parasponia.</title>
        <authorList>
            <person name="Van Velzen R."/>
            <person name="Holmer R."/>
            <person name="Bu F."/>
            <person name="Rutten L."/>
            <person name="Van Zeijl A."/>
            <person name="Liu W."/>
            <person name="Santuari L."/>
            <person name="Cao Q."/>
            <person name="Sharma T."/>
            <person name="Shen D."/>
            <person name="Roswanjaya Y."/>
            <person name="Wardhani T."/>
            <person name="Kalhor M.S."/>
            <person name="Jansen J."/>
            <person name="Van den Hoogen J."/>
            <person name="Gungor B."/>
            <person name="Hartog M."/>
            <person name="Hontelez J."/>
            <person name="Verver J."/>
            <person name="Yang W.-C."/>
            <person name="Schijlen E."/>
            <person name="Repin R."/>
            <person name="Schilthuizen M."/>
            <person name="Schranz E."/>
            <person name="Heidstra R."/>
            <person name="Miyata K."/>
            <person name="Fedorova E."/>
            <person name="Kohlen W."/>
            <person name="Bisseling T."/>
            <person name="Smit S."/>
            <person name="Geurts R."/>
        </authorList>
    </citation>
    <scope>NUCLEOTIDE SEQUENCE [LARGE SCALE GENOMIC DNA]</scope>
    <source>
        <strain evidence="2">cv. WU1-14</strain>
    </source>
</reference>
<gene>
    <name evidence="1" type="ORF">PanWU01x14_096240</name>
</gene>
<accession>A0A2P5D4R5</accession>
<evidence type="ECO:0000313" key="1">
    <source>
        <dbReference type="EMBL" id="PON68304.1"/>
    </source>
</evidence>
<name>A0A2P5D4R5_PARAD</name>
<dbReference type="AlphaFoldDB" id="A0A2P5D4R5"/>
<proteinExistence type="predicted"/>
<keyword evidence="2" id="KW-1185">Reference proteome</keyword>